<sequence length="40" mass="4383">MAFATIRQHSIERVPETDRRLPSPSGQPLDPIENGPGPSQ</sequence>
<evidence type="ECO:0000256" key="1">
    <source>
        <dbReference type="SAM" id="MobiDB-lite"/>
    </source>
</evidence>
<name>A0A1J8QBV5_9AGAM</name>
<protein>
    <submittedName>
        <fullName evidence="2">Uncharacterized protein</fullName>
    </submittedName>
</protein>
<comment type="caution">
    <text evidence="2">The sequence shown here is derived from an EMBL/GenBank/DDBJ whole genome shotgun (WGS) entry which is preliminary data.</text>
</comment>
<feature type="region of interest" description="Disordered" evidence="1">
    <location>
        <begin position="1"/>
        <end position="40"/>
    </location>
</feature>
<dbReference type="EMBL" id="LVVM01005979">
    <property type="protein sequence ID" value="OJA09236.1"/>
    <property type="molecule type" value="Genomic_DNA"/>
</dbReference>
<dbReference type="AlphaFoldDB" id="A0A1J8QBV5"/>
<reference evidence="2 3" key="1">
    <citation type="submission" date="2016-03" db="EMBL/GenBank/DDBJ databases">
        <title>Comparative genomics of the ectomycorrhizal sister species Rhizopogon vinicolor and Rhizopogon vesiculosus (Basidiomycota: Boletales) reveals a divergence of the mating type B locus.</title>
        <authorList>
            <person name="Mujic A.B."/>
            <person name="Kuo A."/>
            <person name="Tritt A."/>
            <person name="Lipzen A."/>
            <person name="Chen C."/>
            <person name="Johnson J."/>
            <person name="Sharma A."/>
            <person name="Barry K."/>
            <person name="Grigoriev I.V."/>
            <person name="Spatafora J.W."/>
        </authorList>
    </citation>
    <scope>NUCLEOTIDE SEQUENCE [LARGE SCALE GENOMIC DNA]</scope>
    <source>
        <strain evidence="2 3">AM-OR11-056</strain>
    </source>
</reference>
<feature type="compositionally biased region" description="Basic and acidic residues" evidence="1">
    <location>
        <begin position="9"/>
        <end position="21"/>
    </location>
</feature>
<organism evidence="2 3">
    <name type="scientific">Rhizopogon vesiculosus</name>
    <dbReference type="NCBI Taxonomy" id="180088"/>
    <lineage>
        <taxon>Eukaryota</taxon>
        <taxon>Fungi</taxon>
        <taxon>Dikarya</taxon>
        <taxon>Basidiomycota</taxon>
        <taxon>Agaricomycotina</taxon>
        <taxon>Agaricomycetes</taxon>
        <taxon>Agaricomycetidae</taxon>
        <taxon>Boletales</taxon>
        <taxon>Suillineae</taxon>
        <taxon>Rhizopogonaceae</taxon>
        <taxon>Rhizopogon</taxon>
    </lineage>
</organism>
<gene>
    <name evidence="2" type="ORF">AZE42_11225</name>
</gene>
<proteinExistence type="predicted"/>
<evidence type="ECO:0000313" key="2">
    <source>
        <dbReference type="EMBL" id="OJA09236.1"/>
    </source>
</evidence>
<dbReference type="Proteomes" id="UP000183567">
    <property type="component" value="Unassembled WGS sequence"/>
</dbReference>
<accession>A0A1J8QBV5</accession>
<keyword evidence="3" id="KW-1185">Reference proteome</keyword>
<evidence type="ECO:0000313" key="3">
    <source>
        <dbReference type="Proteomes" id="UP000183567"/>
    </source>
</evidence>